<dbReference type="AlphaFoldDB" id="V8G192"/>
<accession>V8G192</accession>
<evidence type="ECO:0000259" key="5">
    <source>
        <dbReference type="PROSITE" id="PS50931"/>
    </source>
</evidence>
<proteinExistence type="inferred from homology"/>
<evidence type="ECO:0000256" key="2">
    <source>
        <dbReference type="ARBA" id="ARBA00023015"/>
    </source>
</evidence>
<dbReference type="Proteomes" id="UP000018766">
    <property type="component" value="Unassembled WGS sequence"/>
</dbReference>
<dbReference type="PANTHER" id="PTHR30419">
    <property type="entry name" value="HTH-TYPE TRANSCRIPTIONAL REGULATOR YBHD"/>
    <property type="match status" value="1"/>
</dbReference>
<dbReference type="GO" id="GO:0003700">
    <property type="term" value="F:DNA-binding transcription factor activity"/>
    <property type="evidence" value="ECO:0007669"/>
    <property type="project" value="InterPro"/>
</dbReference>
<dbReference type="InterPro" id="IPR036388">
    <property type="entry name" value="WH-like_DNA-bd_sf"/>
</dbReference>
<dbReference type="PANTHER" id="PTHR30419:SF2">
    <property type="entry name" value="LYSR FAMILY TRANSCRIPTIONAL REGULATOR"/>
    <property type="match status" value="1"/>
</dbReference>
<dbReference type="Pfam" id="PF00126">
    <property type="entry name" value="HTH_1"/>
    <property type="match status" value="1"/>
</dbReference>
<dbReference type="SUPFAM" id="SSF53850">
    <property type="entry name" value="Periplasmic binding protein-like II"/>
    <property type="match status" value="1"/>
</dbReference>
<dbReference type="PATRIC" id="fig|1414851.3.peg.1791"/>
<evidence type="ECO:0000256" key="3">
    <source>
        <dbReference type="ARBA" id="ARBA00023125"/>
    </source>
</evidence>
<evidence type="ECO:0000256" key="4">
    <source>
        <dbReference type="ARBA" id="ARBA00023163"/>
    </source>
</evidence>
<sequence length="311" mass="35096">MAMRFDIADMQLMVNISEVKSLTKAAERSFLSLPAASNRIKNLENNLGTDLLYRSSQGVTLTPSGEAFVKHSTNVLRQLEHLNADMREFAQGIKGKLRVFANTTAMSEFMPNLLSQYLHKHPDVNVELRERLSYRIVQAVSEGLADIGVLAGIDPSNVEASNYEHLTFIPYRKDNLVLITPLEHPLAQNKEVSFVDTLGYDYIGLSEWSAIHHFLRQAADNLGMPLKFRVEVGGFEGVCRMVAAQVGIGVIPESVAYRQKEYNQINIIHLKDKWAIRQLQVCVRQLDFLPPFAQDLVQLMKEDAKTESQRP</sequence>
<keyword evidence="7" id="KW-1185">Reference proteome</keyword>
<dbReference type="EMBL" id="AYSV01000093">
    <property type="protein sequence ID" value="ETD69723.1"/>
    <property type="molecule type" value="Genomic_DNA"/>
</dbReference>
<organism evidence="6 7">
    <name type="scientific">Pelistega indica</name>
    <dbReference type="NCBI Taxonomy" id="1414851"/>
    <lineage>
        <taxon>Bacteria</taxon>
        <taxon>Pseudomonadati</taxon>
        <taxon>Pseudomonadota</taxon>
        <taxon>Betaproteobacteria</taxon>
        <taxon>Burkholderiales</taxon>
        <taxon>Alcaligenaceae</taxon>
        <taxon>Pelistega</taxon>
    </lineage>
</organism>
<dbReference type="OrthoDB" id="9785974at2"/>
<evidence type="ECO:0000313" key="7">
    <source>
        <dbReference type="Proteomes" id="UP000018766"/>
    </source>
</evidence>
<dbReference type="InterPro" id="IPR000847">
    <property type="entry name" value="LysR_HTH_N"/>
</dbReference>
<dbReference type="GO" id="GO:0005829">
    <property type="term" value="C:cytosol"/>
    <property type="evidence" value="ECO:0007669"/>
    <property type="project" value="TreeGrafter"/>
</dbReference>
<keyword evidence="2" id="KW-0805">Transcription regulation</keyword>
<dbReference type="Gene3D" id="1.10.10.10">
    <property type="entry name" value="Winged helix-like DNA-binding domain superfamily/Winged helix DNA-binding domain"/>
    <property type="match status" value="1"/>
</dbReference>
<dbReference type="InterPro" id="IPR050950">
    <property type="entry name" value="HTH-type_LysR_regulators"/>
</dbReference>
<reference evidence="6 7" key="1">
    <citation type="submission" date="2013-11" db="EMBL/GenBank/DDBJ databases">
        <title>Genomic analysis of Pelistega sp. HM-7.</title>
        <authorList>
            <person name="Kumbhare S.V."/>
            <person name="Shetty S.A."/>
            <person name="Sharma O."/>
            <person name="Dhotre D.P."/>
        </authorList>
    </citation>
    <scope>NUCLEOTIDE SEQUENCE [LARGE SCALE GENOMIC DNA]</scope>
    <source>
        <strain evidence="6 7">HM-7</strain>
    </source>
</reference>
<name>V8G192_9BURK</name>
<dbReference type="InterPro" id="IPR005119">
    <property type="entry name" value="LysR_subst-bd"/>
</dbReference>
<dbReference type="SUPFAM" id="SSF46785">
    <property type="entry name" value="Winged helix' DNA-binding domain"/>
    <property type="match status" value="1"/>
</dbReference>
<comment type="similarity">
    <text evidence="1">Belongs to the LysR transcriptional regulatory family.</text>
</comment>
<gene>
    <name evidence="6" type="ORF">V757_08650</name>
</gene>
<keyword evidence="3" id="KW-0238">DNA-binding</keyword>
<evidence type="ECO:0000256" key="1">
    <source>
        <dbReference type="ARBA" id="ARBA00009437"/>
    </source>
</evidence>
<dbReference type="Pfam" id="PF03466">
    <property type="entry name" value="LysR_substrate"/>
    <property type="match status" value="1"/>
</dbReference>
<comment type="caution">
    <text evidence="6">The sequence shown here is derived from an EMBL/GenBank/DDBJ whole genome shotgun (WGS) entry which is preliminary data.</text>
</comment>
<dbReference type="GO" id="GO:0003677">
    <property type="term" value="F:DNA binding"/>
    <property type="evidence" value="ECO:0007669"/>
    <property type="project" value="UniProtKB-KW"/>
</dbReference>
<dbReference type="InterPro" id="IPR036390">
    <property type="entry name" value="WH_DNA-bd_sf"/>
</dbReference>
<keyword evidence="4" id="KW-0804">Transcription</keyword>
<dbReference type="CDD" id="cd08421">
    <property type="entry name" value="PBP2_LTTR_like_1"/>
    <property type="match status" value="1"/>
</dbReference>
<dbReference type="PROSITE" id="PS50931">
    <property type="entry name" value="HTH_LYSR"/>
    <property type="match status" value="1"/>
</dbReference>
<dbReference type="FunFam" id="1.10.10.10:FF:000001">
    <property type="entry name" value="LysR family transcriptional regulator"/>
    <property type="match status" value="1"/>
</dbReference>
<evidence type="ECO:0000313" key="6">
    <source>
        <dbReference type="EMBL" id="ETD69723.1"/>
    </source>
</evidence>
<feature type="domain" description="HTH lysR-type" evidence="5">
    <location>
        <begin position="5"/>
        <end position="62"/>
    </location>
</feature>
<dbReference type="Gene3D" id="3.40.190.290">
    <property type="match status" value="1"/>
</dbReference>
<dbReference type="RefSeq" id="WP_023951747.1">
    <property type="nucleotide sequence ID" value="NZ_AYSV01000093.1"/>
</dbReference>
<protein>
    <submittedName>
        <fullName evidence="6">LysR family transcriptional regulator</fullName>
    </submittedName>
</protein>